<gene>
    <name evidence="1" type="ORF">HG66A1_60500</name>
</gene>
<dbReference type="EMBL" id="CP036266">
    <property type="protein sequence ID" value="QDT24218.1"/>
    <property type="molecule type" value="Genomic_DNA"/>
</dbReference>
<dbReference type="AlphaFoldDB" id="A0A517PXV1"/>
<dbReference type="Gene3D" id="2.20.28.160">
    <property type="match status" value="1"/>
</dbReference>
<keyword evidence="2" id="KW-1185">Reference proteome</keyword>
<evidence type="ECO:0000313" key="1">
    <source>
        <dbReference type="EMBL" id="QDT24218.1"/>
    </source>
</evidence>
<sequence length="61" mass="7005">MEPKETEVVCPDCDQKIEFKYGMNESGRLTSMEFQSRRLGCSVECPHCGHVFVYKVDSDNN</sequence>
<reference evidence="1 2" key="1">
    <citation type="submission" date="2019-02" db="EMBL/GenBank/DDBJ databases">
        <title>Deep-cultivation of Planctomycetes and their phenomic and genomic characterization uncovers novel biology.</title>
        <authorList>
            <person name="Wiegand S."/>
            <person name="Jogler M."/>
            <person name="Boedeker C."/>
            <person name="Pinto D."/>
            <person name="Vollmers J."/>
            <person name="Rivas-Marin E."/>
            <person name="Kohn T."/>
            <person name="Peeters S.H."/>
            <person name="Heuer A."/>
            <person name="Rast P."/>
            <person name="Oberbeckmann S."/>
            <person name="Bunk B."/>
            <person name="Jeske O."/>
            <person name="Meyerdierks A."/>
            <person name="Storesund J.E."/>
            <person name="Kallscheuer N."/>
            <person name="Luecker S."/>
            <person name="Lage O.M."/>
            <person name="Pohl T."/>
            <person name="Merkel B.J."/>
            <person name="Hornburger P."/>
            <person name="Mueller R.-W."/>
            <person name="Bruemmer F."/>
            <person name="Labrenz M."/>
            <person name="Spormann A.M."/>
            <person name="Op den Camp H."/>
            <person name="Overmann J."/>
            <person name="Amann R."/>
            <person name="Jetten M.S.M."/>
            <person name="Mascher T."/>
            <person name="Medema M.H."/>
            <person name="Devos D.P."/>
            <person name="Kaster A.-K."/>
            <person name="Ovreas L."/>
            <person name="Rohde M."/>
            <person name="Galperin M.Y."/>
            <person name="Jogler C."/>
        </authorList>
    </citation>
    <scope>NUCLEOTIDE SEQUENCE [LARGE SCALE GENOMIC DNA]</scope>
    <source>
        <strain evidence="1 2">HG66A1</strain>
    </source>
</reference>
<proteinExistence type="predicted"/>
<organism evidence="1 2">
    <name type="scientific">Gimesia chilikensis</name>
    <dbReference type="NCBI Taxonomy" id="2605989"/>
    <lineage>
        <taxon>Bacteria</taxon>
        <taxon>Pseudomonadati</taxon>
        <taxon>Planctomycetota</taxon>
        <taxon>Planctomycetia</taxon>
        <taxon>Planctomycetales</taxon>
        <taxon>Planctomycetaceae</taxon>
        <taxon>Gimesia</taxon>
    </lineage>
</organism>
<accession>A0A517PXV1</accession>
<evidence type="ECO:0000313" key="2">
    <source>
        <dbReference type="Proteomes" id="UP000320421"/>
    </source>
</evidence>
<name>A0A517PXV1_9PLAN</name>
<dbReference type="Proteomes" id="UP000320421">
    <property type="component" value="Chromosome"/>
</dbReference>
<protein>
    <submittedName>
        <fullName evidence="1">Uncharacterized protein</fullName>
    </submittedName>
</protein>